<dbReference type="Proteomes" id="UP000278149">
    <property type="component" value="Unassembled WGS sequence"/>
</dbReference>
<comment type="caution">
    <text evidence="1">The sequence shown here is derived from an EMBL/GenBank/DDBJ whole genome shotgun (WGS) entry which is preliminary data.</text>
</comment>
<dbReference type="SUPFAM" id="SSF52540">
    <property type="entry name" value="P-loop containing nucleoside triphosphate hydrolases"/>
    <property type="match status" value="1"/>
</dbReference>
<sequence>MFDLRPKTSRDELFDREMGLEELHRSVGRGYPLIAVLGIRRIRKTSVLKTFLGEIKGIYIDLRGIGAQLIWRKEFPTL</sequence>
<protein>
    <recommendedName>
        <fullName evidence="3">ATP-binding protein</fullName>
    </recommendedName>
</protein>
<dbReference type="RefSeq" id="WP_125742118.1">
    <property type="nucleotide sequence ID" value="NZ_RCOR01000032.1"/>
</dbReference>
<accession>A0A429G3C6</accession>
<organism evidence="1 2">
    <name type="scientific">Candidatus Korarchaeum cryptofilum</name>
    <dbReference type="NCBI Taxonomy" id="498846"/>
    <lineage>
        <taxon>Archaea</taxon>
        <taxon>Thermoproteota</taxon>
        <taxon>Candidatus Korarchaeia</taxon>
        <taxon>Candidatus Korarchaeales</taxon>
        <taxon>Candidatus Korarchaeaceae</taxon>
        <taxon>Candidatus Korarchaeum</taxon>
    </lineage>
</organism>
<reference evidence="1 2" key="1">
    <citation type="submission" date="2018-10" db="EMBL/GenBank/DDBJ databases">
        <title>Co-occurring genomic capacity for anaerobic methane metabolism and dissimilatory sulfite reduction discovered in the Korarchaeota.</title>
        <authorList>
            <person name="Mckay L.J."/>
            <person name="Dlakic M."/>
            <person name="Fields M.W."/>
            <person name="Delmont T.O."/>
            <person name="Eren A.M."/>
            <person name="Jay Z.J."/>
            <person name="Klingelsmith K.B."/>
            <person name="Rusch D.B."/>
            <person name="Inskeep W.P."/>
        </authorList>
    </citation>
    <scope>NUCLEOTIDE SEQUENCE [LARGE SCALE GENOMIC DNA]</scope>
    <source>
        <strain evidence="1 2">WS</strain>
    </source>
</reference>
<proteinExistence type="predicted"/>
<dbReference type="AlphaFoldDB" id="A0A429G3C6"/>
<name>A0A429G3C6_9CREN</name>
<dbReference type="InterPro" id="IPR027417">
    <property type="entry name" value="P-loop_NTPase"/>
</dbReference>
<evidence type="ECO:0008006" key="3">
    <source>
        <dbReference type="Google" id="ProtNLM"/>
    </source>
</evidence>
<evidence type="ECO:0000313" key="2">
    <source>
        <dbReference type="Proteomes" id="UP000278149"/>
    </source>
</evidence>
<evidence type="ECO:0000313" key="1">
    <source>
        <dbReference type="EMBL" id="RSN68259.1"/>
    </source>
</evidence>
<dbReference type="EMBL" id="RCOR01000032">
    <property type="protein sequence ID" value="RSN68259.1"/>
    <property type="molecule type" value="Genomic_DNA"/>
</dbReference>
<dbReference type="Gene3D" id="3.40.50.300">
    <property type="entry name" value="P-loop containing nucleotide triphosphate hydrolases"/>
    <property type="match status" value="1"/>
</dbReference>
<gene>
    <name evidence="1" type="ORF">D9Q81_06540</name>
</gene>